<sequence length="108" mass="12409">MLIEEKRQVQEFTTDPIEGEVCEALAAYKWALIQTSYRSLWHRLLCSLGDKVAISHAAALERAEKHAQQVVSKTPGHRAALERIVRQQPEYVARKDRLLDLLNKTFQP</sequence>
<dbReference type="EMBL" id="MH325468">
    <property type="protein sequence ID" value="AXJ99563.1"/>
    <property type="molecule type" value="Genomic_DNA"/>
</dbReference>
<organism evidence="1">
    <name type="scientific">Enterobacter hormaechei</name>
    <dbReference type="NCBI Taxonomy" id="158836"/>
    <lineage>
        <taxon>Bacteria</taxon>
        <taxon>Pseudomonadati</taxon>
        <taxon>Pseudomonadota</taxon>
        <taxon>Gammaproteobacteria</taxon>
        <taxon>Enterobacterales</taxon>
        <taxon>Enterobacteriaceae</taxon>
        <taxon>Enterobacter</taxon>
        <taxon>Enterobacter cloacae complex</taxon>
    </lineage>
</organism>
<name>A0A3S7QGH7_9ENTR</name>
<proteinExistence type="predicted"/>
<protein>
    <submittedName>
        <fullName evidence="1">Uncharacterized protein</fullName>
    </submittedName>
</protein>
<evidence type="ECO:0000313" key="1">
    <source>
        <dbReference type="EMBL" id="AXJ99563.1"/>
    </source>
</evidence>
<dbReference type="AlphaFoldDB" id="A0A3S7QGH7"/>
<geneLocation type="plasmid" evidence="1">
    <name>pEc09</name>
</geneLocation>
<keyword evidence="1" id="KW-0614">Plasmid</keyword>
<accession>A0A3S7QGH7</accession>
<reference evidence="1" key="1">
    <citation type="submission" date="2018-05" db="EMBL/GenBank/DDBJ databases">
        <title>Complete Sequences of Plasmids Bearing rmtG 16S rRNA Methyltransferase Gene in Enterobacter hormaechei in Brazil.</title>
        <authorList>
            <person name="Bueno M.F.C."/>
            <person name="Martins E.R."/>
            <person name="Francisco G.R."/>
            <person name="Casella T."/>
            <person name="Garcia D.O."/>
            <person name="de Vasconcelos A.T.R."/>
            <person name="de Almeida L.G."/>
            <person name="Gerber A.L."/>
            <person name="Nogueira M.C.L."/>
        </authorList>
    </citation>
    <scope>NUCLEOTIDE SEQUENCE</scope>
    <source>
        <strain evidence="1">Ec09</strain>
        <plasmid evidence="1">pEc09</plasmid>
    </source>
</reference>